<evidence type="ECO:0000256" key="2">
    <source>
        <dbReference type="SAM" id="MobiDB-lite"/>
    </source>
</evidence>
<reference evidence="3" key="1">
    <citation type="submission" date="2023-05" db="EMBL/GenBank/DDBJ databases">
        <authorList>
            <person name="Stuckert A."/>
        </authorList>
    </citation>
    <scope>NUCLEOTIDE SEQUENCE</scope>
</reference>
<feature type="region of interest" description="Disordered" evidence="2">
    <location>
        <begin position="466"/>
        <end position="490"/>
    </location>
</feature>
<evidence type="ECO:0000313" key="4">
    <source>
        <dbReference type="Proteomes" id="UP001162483"/>
    </source>
</evidence>
<evidence type="ECO:0000313" key="3">
    <source>
        <dbReference type="EMBL" id="CAI9615672.1"/>
    </source>
</evidence>
<comment type="caution">
    <text evidence="3">The sequence shown here is derived from an EMBL/GenBank/DDBJ whole genome shotgun (WGS) entry which is preliminary data.</text>
</comment>
<keyword evidence="1" id="KW-0175">Coiled coil</keyword>
<protein>
    <recommendedName>
        <fullName evidence="5">Coiled-coil domain-containing protein 125</fullName>
    </recommendedName>
</protein>
<keyword evidence="4" id="KW-1185">Reference proteome</keyword>
<dbReference type="InterPro" id="IPR034608">
    <property type="entry name" value="CCDC125"/>
</dbReference>
<dbReference type="Proteomes" id="UP001162483">
    <property type="component" value="Unassembled WGS sequence"/>
</dbReference>
<proteinExistence type="predicted"/>
<sequence length="528" mass="59926">MADTLPSEHCCLSDEEEDFMAGGDLGEGFGRKPGGLYEAIEGTEARTLKLKKGSDAHGHYHLVKKGDDVSSMRCPGGKYTTCEDRSVYRPCTEGYVRCRQNSIDASSEVSSEETRQRFQDLTEEVDLLRVELEASQRQLDGKDEALRILQSMAVFDKATGHTKEMLQKAEEHRRALEKEINVLRWEMEFDQGRLKNLEESWKEKYERVHCENTALKESLELRTNEVKTLKAENTIISQQCQELLAMLDVKQQKMFQDNMSLDKSGLAEVTALELAVLGACTCATGGEPCSCAKMSAATRKQLLQLRQDYEIEKKSKEEAYVMADAFRIAFEQQLKRRNNENLPLSDIEKLCKKGSKRINRWRHLKENGHLLEKDKDMSLGQKLKNMLISSIDSANLDAADDPQEVLTVLVDLLNDKEEALAHQRKVSYMLARTIEDKVESSRNHKKSSRKETAAVGDHHCCIDLKENVPCSGETDPTTDESHSTKQDLLGSLETSYSLQLKDVYPQQKYKNRTSPDQEAQLKEEESQT</sequence>
<dbReference type="EMBL" id="CATNWA010019912">
    <property type="protein sequence ID" value="CAI9615672.1"/>
    <property type="molecule type" value="Genomic_DNA"/>
</dbReference>
<dbReference type="PANTHER" id="PTHR28616:SF1">
    <property type="entry name" value="COILED-COIL DOMAIN-CONTAINING PROTEIN 125"/>
    <property type="match status" value="1"/>
</dbReference>
<evidence type="ECO:0008006" key="5">
    <source>
        <dbReference type="Google" id="ProtNLM"/>
    </source>
</evidence>
<feature type="coiled-coil region" evidence="1">
    <location>
        <begin position="111"/>
        <end position="138"/>
    </location>
</feature>
<gene>
    <name evidence="3" type="ORF">SPARVUS_LOCUS15271381</name>
</gene>
<accession>A0ABN9H1R7</accession>
<organism evidence="3 4">
    <name type="scientific">Staurois parvus</name>
    <dbReference type="NCBI Taxonomy" id="386267"/>
    <lineage>
        <taxon>Eukaryota</taxon>
        <taxon>Metazoa</taxon>
        <taxon>Chordata</taxon>
        <taxon>Craniata</taxon>
        <taxon>Vertebrata</taxon>
        <taxon>Euteleostomi</taxon>
        <taxon>Amphibia</taxon>
        <taxon>Batrachia</taxon>
        <taxon>Anura</taxon>
        <taxon>Neobatrachia</taxon>
        <taxon>Ranoidea</taxon>
        <taxon>Ranidae</taxon>
        <taxon>Staurois</taxon>
    </lineage>
</organism>
<dbReference type="PANTHER" id="PTHR28616">
    <property type="entry name" value="COILED-COIL DOMAIN-CONTAINING PROTEIN 125"/>
    <property type="match status" value="1"/>
</dbReference>
<evidence type="ECO:0000256" key="1">
    <source>
        <dbReference type="SAM" id="Coils"/>
    </source>
</evidence>
<name>A0ABN9H1R7_9NEOB</name>
<feature type="compositionally biased region" description="Basic and acidic residues" evidence="2">
    <location>
        <begin position="513"/>
        <end position="528"/>
    </location>
</feature>
<feature type="region of interest" description="Disordered" evidence="2">
    <location>
        <begin position="503"/>
        <end position="528"/>
    </location>
</feature>